<dbReference type="Proteomes" id="UP000294360">
    <property type="component" value="Chromosome"/>
</dbReference>
<evidence type="ECO:0000256" key="1">
    <source>
        <dbReference type="SAM" id="SignalP"/>
    </source>
</evidence>
<dbReference type="AlphaFoldDB" id="A0A4U8Z2A5"/>
<evidence type="ECO:0000313" key="3">
    <source>
        <dbReference type="Proteomes" id="UP000294360"/>
    </source>
</evidence>
<feature type="chain" id="PRO_5020906027" evidence="1">
    <location>
        <begin position="20"/>
        <end position="374"/>
    </location>
</feature>
<reference evidence="2 3" key="1">
    <citation type="submission" date="2019-03" db="EMBL/GenBank/DDBJ databases">
        <authorList>
            <person name="Kox A.R. M."/>
        </authorList>
    </citation>
    <scope>NUCLEOTIDE SEQUENCE [LARGE SCALE GENOMIC DNA]</scope>
    <source>
        <strain evidence="2">MTUNDRAET4 annotated genome</strain>
    </source>
</reference>
<sequence length="374" mass="40708">MIRLLRLAFASLAFAAALAMPGIASSRDWDWHGPGGSHRIEHVFVITLENEGYDVTFGAASKAPYLSQTLKAKGALLTQYFGTGHFSLDNYIAMISGQAATNETRADCQTYADFQLSGMTADGQAIGIGCVYPRTIKTLPDQMRAAGKTWRAYMEDMGAPIPAGKRQPAVIPFSTRLTTHRTPKRRTPKRLEAINTRAGIILSFISIPSSTPPIARPMSSISIACLTTSHLRRRRPILFSSRPIFAMTGMTRLASTVSLAASFRRINFCKSGFQSSCRRLPISAAAFWSSILTKAELGASPKMRPAAMLSAPRERAAVANSRDPISDRFRKPSRSARIRSPIRGLAAIGRAPCCFRLSSSRAPSPTRPLTTILC</sequence>
<proteinExistence type="predicted"/>
<gene>
    <name evidence="2" type="ORF">MTUNDRAET4_2551</name>
</gene>
<organism evidence="2 3">
    <name type="scientific">Methylocella tundrae</name>
    <dbReference type="NCBI Taxonomy" id="227605"/>
    <lineage>
        <taxon>Bacteria</taxon>
        <taxon>Pseudomonadati</taxon>
        <taxon>Pseudomonadota</taxon>
        <taxon>Alphaproteobacteria</taxon>
        <taxon>Hyphomicrobiales</taxon>
        <taxon>Beijerinckiaceae</taxon>
        <taxon>Methylocella</taxon>
    </lineage>
</organism>
<accession>A0A4U8Z2A5</accession>
<dbReference type="KEGG" id="mtun:MTUNDRAET4_2551"/>
<evidence type="ECO:0000313" key="2">
    <source>
        <dbReference type="EMBL" id="VFU09438.1"/>
    </source>
</evidence>
<name>A0A4U8Z2A5_METTU</name>
<protein>
    <submittedName>
        <fullName evidence="2">Uncharacterized protein</fullName>
    </submittedName>
</protein>
<dbReference type="EMBL" id="LR536450">
    <property type="protein sequence ID" value="VFU09438.1"/>
    <property type="molecule type" value="Genomic_DNA"/>
</dbReference>
<keyword evidence="1" id="KW-0732">Signal</keyword>
<feature type="signal peptide" evidence="1">
    <location>
        <begin position="1"/>
        <end position="19"/>
    </location>
</feature>